<comment type="caution">
    <text evidence="1">The sequence shown here is derived from an EMBL/GenBank/DDBJ whole genome shotgun (WGS) entry which is preliminary data.</text>
</comment>
<gene>
    <name evidence="1" type="ORF">ACFP3V_25605</name>
</gene>
<protein>
    <submittedName>
        <fullName evidence="1">DNA-binding protein</fullName>
    </submittedName>
</protein>
<dbReference type="Proteomes" id="UP001596174">
    <property type="component" value="Unassembled WGS sequence"/>
</dbReference>
<dbReference type="GO" id="GO:0003677">
    <property type="term" value="F:DNA binding"/>
    <property type="evidence" value="ECO:0007669"/>
    <property type="project" value="UniProtKB-KW"/>
</dbReference>
<dbReference type="EMBL" id="JBHSQJ010000122">
    <property type="protein sequence ID" value="MFC5910579.1"/>
    <property type="molecule type" value="Genomic_DNA"/>
</dbReference>
<reference evidence="2" key="1">
    <citation type="journal article" date="2019" name="Int. J. Syst. Evol. Microbiol.">
        <title>The Global Catalogue of Microorganisms (GCM) 10K type strain sequencing project: providing services to taxonomists for standard genome sequencing and annotation.</title>
        <authorList>
            <consortium name="The Broad Institute Genomics Platform"/>
            <consortium name="The Broad Institute Genome Sequencing Center for Infectious Disease"/>
            <person name="Wu L."/>
            <person name="Ma J."/>
        </authorList>
    </citation>
    <scope>NUCLEOTIDE SEQUENCE [LARGE SCALE GENOMIC DNA]</scope>
    <source>
        <strain evidence="2">JCM 4816</strain>
    </source>
</reference>
<dbReference type="RefSeq" id="WP_380587993.1">
    <property type="nucleotide sequence ID" value="NZ_JBHSQJ010000122.1"/>
</dbReference>
<keyword evidence="1" id="KW-0238">DNA-binding</keyword>
<proteinExistence type="predicted"/>
<accession>A0ABW1GAB3</accession>
<name>A0ABW1GAB3_9ACTN</name>
<organism evidence="1 2">
    <name type="scientific">Streptacidiphilus monticola</name>
    <dbReference type="NCBI Taxonomy" id="2161674"/>
    <lineage>
        <taxon>Bacteria</taxon>
        <taxon>Bacillati</taxon>
        <taxon>Actinomycetota</taxon>
        <taxon>Actinomycetes</taxon>
        <taxon>Kitasatosporales</taxon>
        <taxon>Streptomycetaceae</taxon>
        <taxon>Streptacidiphilus</taxon>
    </lineage>
</organism>
<keyword evidence="2" id="KW-1185">Reference proteome</keyword>
<sequence length="215" mass="22361">MRLTTGQAAGQLGMTGAPLRKLIATGLVPDVLDRPKGQVFPLAALDALKSVPMADLSTLPGPTLAVLRTGPAAAAPDDDPAPEREWIGFGAGLTADQLLAASDRWWRCDPERVAAGRYLAVTVGEFVVAVLTGLEQAVHNGAPATMRRWHFTRASLLGWVTDLTDSTARTISTRAAAEDQAIARQLLGCRLPSESGGPIAYVPAGPSMGVSAEGA</sequence>
<evidence type="ECO:0000313" key="1">
    <source>
        <dbReference type="EMBL" id="MFC5910579.1"/>
    </source>
</evidence>
<evidence type="ECO:0000313" key="2">
    <source>
        <dbReference type="Proteomes" id="UP001596174"/>
    </source>
</evidence>